<keyword evidence="2" id="KW-0813">Transport</keyword>
<dbReference type="SUPFAM" id="SSF52540">
    <property type="entry name" value="P-loop containing nucleoside triphosphate hydrolases"/>
    <property type="match status" value="1"/>
</dbReference>
<dbReference type="PANTHER" id="PTHR42734">
    <property type="entry name" value="METAL TRANSPORT SYSTEM ATP-BINDING PROTEIN TM_0124-RELATED"/>
    <property type="match status" value="1"/>
</dbReference>
<evidence type="ECO:0000256" key="4">
    <source>
        <dbReference type="ARBA" id="ARBA00022840"/>
    </source>
</evidence>
<keyword evidence="7" id="KW-1185">Reference proteome</keyword>
<dbReference type="InterPro" id="IPR003593">
    <property type="entry name" value="AAA+_ATPase"/>
</dbReference>
<dbReference type="PROSITE" id="PS50893">
    <property type="entry name" value="ABC_TRANSPORTER_2"/>
    <property type="match status" value="1"/>
</dbReference>
<evidence type="ECO:0000313" key="6">
    <source>
        <dbReference type="EMBL" id="MEY8040919.1"/>
    </source>
</evidence>
<keyword evidence="3" id="KW-0547">Nucleotide-binding</keyword>
<evidence type="ECO:0000256" key="2">
    <source>
        <dbReference type="ARBA" id="ARBA00022448"/>
    </source>
</evidence>
<evidence type="ECO:0000256" key="3">
    <source>
        <dbReference type="ARBA" id="ARBA00022741"/>
    </source>
</evidence>
<dbReference type="PANTHER" id="PTHR42734:SF5">
    <property type="entry name" value="IRON TRANSPORT SYSTEM ATP-BINDING PROTEIN HI_0361-RELATED"/>
    <property type="match status" value="1"/>
</dbReference>
<dbReference type="GO" id="GO:0005524">
    <property type="term" value="F:ATP binding"/>
    <property type="evidence" value="ECO:0007669"/>
    <property type="project" value="UniProtKB-KW"/>
</dbReference>
<proteinExistence type="inferred from homology"/>
<comment type="caution">
    <text evidence="6">The sequence shown here is derived from an EMBL/GenBank/DDBJ whole genome shotgun (WGS) entry which is preliminary data.</text>
</comment>
<evidence type="ECO:0000259" key="5">
    <source>
        <dbReference type="PROSITE" id="PS50893"/>
    </source>
</evidence>
<sequence>MNTDRSAVELHEISAGYRNRPVLHGITAEVPRRGITAIVGPNGSGKSTLLDVVAGVLAPSGGAVRLADRTRPALVPQRSAVSDALPLAVREAVAMGRWSARGPWRRLTRADRAIVDDCLERLDLADLADRQLGALSGGQRQRALVAQGLAQEAGLLLLDEPGAGLDLEAQQRINTVLEDVAARGTTVVHVTHDLAEAVRARHCLLLRDGRLAAAGPPGTALHPELVQEVWGLTLTLS</sequence>
<dbReference type="Proteomes" id="UP001564626">
    <property type="component" value="Unassembled WGS sequence"/>
</dbReference>
<evidence type="ECO:0000313" key="7">
    <source>
        <dbReference type="Proteomes" id="UP001564626"/>
    </source>
</evidence>
<comment type="similarity">
    <text evidence="1">Belongs to the ABC transporter superfamily.</text>
</comment>
<dbReference type="EMBL" id="JBGEHV010000028">
    <property type="protein sequence ID" value="MEY8040919.1"/>
    <property type="molecule type" value="Genomic_DNA"/>
</dbReference>
<dbReference type="RefSeq" id="WP_345363774.1">
    <property type="nucleotide sequence ID" value="NZ_BAABII010000010.1"/>
</dbReference>
<feature type="domain" description="ABC transporter" evidence="5">
    <location>
        <begin position="8"/>
        <end position="233"/>
    </location>
</feature>
<dbReference type="InterPro" id="IPR027417">
    <property type="entry name" value="P-loop_NTPase"/>
</dbReference>
<dbReference type="Pfam" id="PF00005">
    <property type="entry name" value="ABC_tran"/>
    <property type="match status" value="1"/>
</dbReference>
<dbReference type="NCBIfam" id="NF040873">
    <property type="entry name" value="AztA"/>
    <property type="match status" value="1"/>
</dbReference>
<dbReference type="SMART" id="SM00382">
    <property type="entry name" value="AAA"/>
    <property type="match status" value="1"/>
</dbReference>
<gene>
    <name evidence="6" type="primary">aztA</name>
    <name evidence="6" type="ORF">AB8O55_16035</name>
</gene>
<dbReference type="InterPro" id="IPR003439">
    <property type="entry name" value="ABC_transporter-like_ATP-bd"/>
</dbReference>
<organism evidence="6 7">
    <name type="scientific">Saccharopolyspora cebuensis</name>
    <dbReference type="NCBI Taxonomy" id="418759"/>
    <lineage>
        <taxon>Bacteria</taxon>
        <taxon>Bacillati</taxon>
        <taxon>Actinomycetota</taxon>
        <taxon>Actinomycetes</taxon>
        <taxon>Pseudonocardiales</taxon>
        <taxon>Pseudonocardiaceae</taxon>
        <taxon>Saccharopolyspora</taxon>
    </lineage>
</organism>
<dbReference type="InterPro" id="IPR050153">
    <property type="entry name" value="Metal_Ion_Import_ABC"/>
</dbReference>
<evidence type="ECO:0000256" key="1">
    <source>
        <dbReference type="ARBA" id="ARBA00005417"/>
    </source>
</evidence>
<name>A0ABV4CJJ0_9PSEU</name>
<reference evidence="6 7" key="1">
    <citation type="submission" date="2024-08" db="EMBL/GenBank/DDBJ databases">
        <title>Genome mining of Saccharopolyspora cebuensis PGLac3 from Nigerian medicinal plant.</title>
        <authorList>
            <person name="Ezeobiora C.E."/>
            <person name="Igbokwe N.H."/>
            <person name="Amin D.H."/>
            <person name="Mendie U.E."/>
        </authorList>
    </citation>
    <scope>NUCLEOTIDE SEQUENCE [LARGE SCALE GENOMIC DNA]</scope>
    <source>
        <strain evidence="6 7">PGLac3</strain>
    </source>
</reference>
<keyword evidence="4 6" id="KW-0067">ATP-binding</keyword>
<dbReference type="Gene3D" id="3.40.50.300">
    <property type="entry name" value="P-loop containing nucleotide triphosphate hydrolases"/>
    <property type="match status" value="1"/>
</dbReference>
<dbReference type="InterPro" id="IPR017871">
    <property type="entry name" value="ABC_transporter-like_CS"/>
</dbReference>
<dbReference type="PROSITE" id="PS00211">
    <property type="entry name" value="ABC_TRANSPORTER_1"/>
    <property type="match status" value="1"/>
</dbReference>
<dbReference type="InterPro" id="IPR047748">
    <property type="entry name" value="AztA-like"/>
</dbReference>
<accession>A0ABV4CJJ0</accession>
<protein>
    <submittedName>
        <fullName evidence="6">Zinc ABC transporter ATP-binding protein AztA</fullName>
    </submittedName>
</protein>